<dbReference type="Proteomes" id="UP000011758">
    <property type="component" value="Unassembled WGS sequence"/>
</dbReference>
<comment type="caution">
    <text evidence="1">The sequence shown here is derived from an EMBL/GenBank/DDBJ whole genome shotgun (WGS) entry which is preliminary data.</text>
</comment>
<evidence type="ECO:0000313" key="2">
    <source>
        <dbReference type="Proteomes" id="UP000011758"/>
    </source>
</evidence>
<evidence type="ECO:0000313" key="1">
    <source>
        <dbReference type="EMBL" id="EMD17572.1"/>
    </source>
</evidence>
<dbReference type="BioCyc" id="ECAT999415-HMP:GTTI-7-MONOMER"/>
<sequence length="56" mass="6595">MVEIDKESYENELGAAVSNRNRRILALRDERALRGIKVVPRVIRPLIGRFYLEERL</sequence>
<reference evidence="1 2" key="1">
    <citation type="submission" date="2013-02" db="EMBL/GenBank/DDBJ databases">
        <title>The Genome Sequence of Lactobacillus catenaformis F0143.</title>
        <authorList>
            <consortium name="The Broad Institute Genome Sequencing Platform"/>
            <person name="Earl A."/>
            <person name="Ward D."/>
            <person name="Feldgarden M."/>
            <person name="Gevers D."/>
            <person name="Izard J."/>
            <person name="Blanton J.M."/>
            <person name="Mathney J."/>
            <person name="Dewhirst F.E."/>
            <person name="Young S.K."/>
            <person name="Zeng Q."/>
            <person name="Gargeya S."/>
            <person name="Fitzgerald M."/>
            <person name="Haas B."/>
            <person name="Abouelleil A."/>
            <person name="Alvarado L."/>
            <person name="Arachchi H.M."/>
            <person name="Berlin A."/>
            <person name="Chapman S.B."/>
            <person name="Gearin G."/>
            <person name="Goldberg J."/>
            <person name="Griggs A."/>
            <person name="Gujja S."/>
            <person name="Hansen M."/>
            <person name="Heiman D."/>
            <person name="Howarth C."/>
            <person name="Larimer J."/>
            <person name="Lui A."/>
            <person name="MacDonald P.J.P."/>
            <person name="McCowen C."/>
            <person name="Montmayeur A."/>
            <person name="Murphy C."/>
            <person name="Neiman D."/>
            <person name="Pearson M."/>
            <person name="Priest M."/>
            <person name="Roberts A."/>
            <person name="Saif S."/>
            <person name="Shea T."/>
            <person name="Sisk P."/>
            <person name="Stolte C."/>
            <person name="Sykes S."/>
            <person name="Wortman J."/>
            <person name="Nusbaum C."/>
            <person name="Birren B."/>
        </authorList>
    </citation>
    <scope>NUCLEOTIDE SEQUENCE [LARGE SCALE GENOMIC DNA]</scope>
    <source>
        <strain evidence="1 2">OT 569</strain>
    </source>
</reference>
<protein>
    <submittedName>
        <fullName evidence="1">Uncharacterized protein</fullName>
    </submittedName>
</protein>
<name>M2PB35_9FIRM</name>
<organism evidence="1 2">
    <name type="scientific">Eggerthia catenaformis OT 569 = DSM 20559</name>
    <dbReference type="NCBI Taxonomy" id="999415"/>
    <lineage>
        <taxon>Bacteria</taxon>
        <taxon>Bacillati</taxon>
        <taxon>Bacillota</taxon>
        <taxon>Erysipelotrichia</taxon>
        <taxon>Erysipelotrichales</taxon>
        <taxon>Coprobacillaceae</taxon>
        <taxon>Eggerthia</taxon>
    </lineage>
</organism>
<dbReference type="STRING" id="999415.HMPREF9943_00004"/>
<gene>
    <name evidence="1" type="ORF">HMPREF9943_00004</name>
</gene>
<keyword evidence="2" id="KW-1185">Reference proteome</keyword>
<accession>M2PB35</accession>
<dbReference type="EMBL" id="AGEJ01000001">
    <property type="protein sequence ID" value="EMD17572.1"/>
    <property type="molecule type" value="Genomic_DNA"/>
</dbReference>
<dbReference type="AlphaFoldDB" id="M2PB35"/>
<proteinExistence type="predicted"/>